<dbReference type="Proteomes" id="UP000323142">
    <property type="component" value="Unassembled WGS sequence"/>
</dbReference>
<dbReference type="EMBL" id="VUOA01000009">
    <property type="protein sequence ID" value="KAA2241144.1"/>
    <property type="molecule type" value="Genomic_DNA"/>
</dbReference>
<dbReference type="AlphaFoldDB" id="A0A5B2VQT5"/>
<name>A0A5B2VQT5_9HYPH</name>
<reference evidence="2 3" key="1">
    <citation type="submission" date="2019-09" db="EMBL/GenBank/DDBJ databases">
        <title>Salinarimonas rosea gen. nov., sp. nov., a new member of the a-2 subgroup of the Proteobacteria.</title>
        <authorList>
            <person name="Liu J."/>
        </authorList>
    </citation>
    <scope>NUCLEOTIDE SEQUENCE [LARGE SCALE GENOMIC DNA]</scope>
    <source>
        <strain evidence="2 3">BN140002</strain>
    </source>
</reference>
<keyword evidence="1" id="KW-0175">Coiled coil</keyword>
<proteinExistence type="predicted"/>
<feature type="coiled-coil region" evidence="1">
    <location>
        <begin position="171"/>
        <end position="198"/>
    </location>
</feature>
<sequence>MEAAKAATARILHFPRAAIVPAPVDLPGFGDGEGDTHPDAALLALGRVYEAHERKCRKASDMAREACERVHAALVVPEALRPRENDVALGLPKVTSDRYDAGLVRKLRASPRTRDVRTPITDLNRGNLPHDAHTRVGREPWPEAQARVDEIVAASEQYEADKCRLEDALGLTQAETLSNDLEDEATALRAAISALQASTLDGLLVKARAVVHIYGGAADEYVEAVRTILGVGSPGGDMGLTHAILRDLVRLAERAGLQPERPAVETHNAIWAGLAAAPKPDPIFAAIEAHKAAEREWLAAVAISSPLREETPDGKVAHARTNNLNDAEKDALWEMVSTAPTTLAGLTALLAYLPTTQYVSEHNFDGDELNAFLKTLNTSVASIRQEV</sequence>
<comment type="caution">
    <text evidence="2">The sequence shown here is derived from an EMBL/GenBank/DDBJ whole genome shotgun (WGS) entry which is preliminary data.</text>
</comment>
<gene>
    <name evidence="2" type="ORF">F0L46_04925</name>
</gene>
<reference evidence="2 3" key="2">
    <citation type="submission" date="2019-09" db="EMBL/GenBank/DDBJ databases">
        <authorList>
            <person name="Jin C."/>
        </authorList>
    </citation>
    <scope>NUCLEOTIDE SEQUENCE [LARGE SCALE GENOMIC DNA]</scope>
    <source>
        <strain evidence="2 3">BN140002</strain>
    </source>
</reference>
<evidence type="ECO:0000313" key="2">
    <source>
        <dbReference type="EMBL" id="KAA2241144.1"/>
    </source>
</evidence>
<keyword evidence="3" id="KW-1185">Reference proteome</keyword>
<protein>
    <submittedName>
        <fullName evidence="2">Uncharacterized protein</fullName>
    </submittedName>
</protein>
<accession>A0A5B2VQT5</accession>
<organism evidence="2 3">
    <name type="scientific">Salinarimonas soli</name>
    <dbReference type="NCBI Taxonomy" id="1638099"/>
    <lineage>
        <taxon>Bacteria</taxon>
        <taxon>Pseudomonadati</taxon>
        <taxon>Pseudomonadota</taxon>
        <taxon>Alphaproteobacteria</taxon>
        <taxon>Hyphomicrobiales</taxon>
        <taxon>Salinarimonadaceae</taxon>
        <taxon>Salinarimonas</taxon>
    </lineage>
</organism>
<evidence type="ECO:0000256" key="1">
    <source>
        <dbReference type="SAM" id="Coils"/>
    </source>
</evidence>
<evidence type="ECO:0000313" key="3">
    <source>
        <dbReference type="Proteomes" id="UP000323142"/>
    </source>
</evidence>